<dbReference type="SUPFAM" id="SSF46689">
    <property type="entry name" value="Homeodomain-like"/>
    <property type="match status" value="1"/>
</dbReference>
<organism evidence="7 8">
    <name type="scientific">Herminiimonas arsenicoxydans</name>
    <dbReference type="NCBI Taxonomy" id="204773"/>
    <lineage>
        <taxon>Bacteria</taxon>
        <taxon>Pseudomonadati</taxon>
        <taxon>Pseudomonadota</taxon>
        <taxon>Betaproteobacteria</taxon>
        <taxon>Burkholderiales</taxon>
        <taxon>Oxalobacteraceae</taxon>
        <taxon>Herminiimonas</taxon>
    </lineage>
</organism>
<evidence type="ECO:0000256" key="3">
    <source>
        <dbReference type="ARBA" id="ARBA00023125"/>
    </source>
</evidence>
<dbReference type="GO" id="GO:0003700">
    <property type="term" value="F:DNA-binding transcription factor activity"/>
    <property type="evidence" value="ECO:0007669"/>
    <property type="project" value="TreeGrafter"/>
</dbReference>
<protein>
    <submittedName>
        <fullName evidence="7">Transcriptional regulator acrR (Potential acrAB operon repressor)</fullName>
    </submittedName>
</protein>
<proteinExistence type="predicted"/>
<keyword evidence="3 5" id="KW-0238">DNA-binding</keyword>
<reference evidence="7 8" key="1">
    <citation type="journal article" date="2007" name="PLoS Genet.">
        <title>A tale of two oxidation states: bacterial colonization of arsenic-rich environments.</title>
        <authorList>
            <person name="Muller D."/>
            <person name="Medigue C."/>
            <person name="Koechler S."/>
            <person name="Barbe V."/>
            <person name="Barakat M."/>
            <person name="Talla E."/>
            <person name="Bonnefoy V."/>
            <person name="Krin E."/>
            <person name="Arsene-Ploetze F."/>
            <person name="Carapito C."/>
            <person name="Chandler M."/>
            <person name="Cournoyer B."/>
            <person name="Cruveiller S."/>
            <person name="Dossat C."/>
            <person name="Duval S."/>
            <person name="Heymann M."/>
            <person name="Leize E."/>
            <person name="Lieutaud A."/>
            <person name="Lievremont D."/>
            <person name="Makita Y."/>
            <person name="Mangenot S."/>
            <person name="Nitschke W."/>
            <person name="Ortet P."/>
            <person name="Perdrial N."/>
            <person name="Schoepp B."/>
            <person name="Siguier N."/>
            <person name="Simeonova D.D."/>
            <person name="Rouy Z."/>
            <person name="Segurens B."/>
            <person name="Turlin E."/>
            <person name="Vallenet D."/>
            <person name="Van Dorsselaer A."/>
            <person name="Weiss S."/>
            <person name="Weissenbach J."/>
            <person name="Lett M.C."/>
            <person name="Danchin A."/>
            <person name="Bertin P.N."/>
        </authorList>
    </citation>
    <scope>NUCLEOTIDE SEQUENCE [LARGE SCALE GENOMIC DNA]</scope>
    <source>
        <strain evidence="8">ULPAs1</strain>
    </source>
</reference>
<evidence type="ECO:0000256" key="5">
    <source>
        <dbReference type="PROSITE-ProRule" id="PRU00335"/>
    </source>
</evidence>
<accession>A4G8J5</accession>
<sequence length="212" mass="23835">MARCTKEEALETRSRIIDAAEEVFHARGLAQSTLSDVALAADVTRGAIYWHFKNKGDLFDAMCERVRLPLESLAATPFEQYAHNPLGHLRNTWVAFMKNVVSDTRSRKVLDIIFLRSELVDRDDPIWVRQQHCYEKGLDNMERILKEAVALDQLPKDLDTRLAAISLHSHVIGLLMNWLFSPGSFALAEVAPAVIDGCLESLACATSMRLKT</sequence>
<evidence type="ECO:0000313" key="8">
    <source>
        <dbReference type="Proteomes" id="UP000006697"/>
    </source>
</evidence>
<dbReference type="PANTHER" id="PTHR30055:SF240">
    <property type="entry name" value="HTH-TYPE TRANSCRIPTIONAL REGULATOR ACRR"/>
    <property type="match status" value="1"/>
</dbReference>
<dbReference type="InterPro" id="IPR009057">
    <property type="entry name" value="Homeodomain-like_sf"/>
</dbReference>
<feature type="DNA-binding region" description="H-T-H motif" evidence="5">
    <location>
        <begin position="33"/>
        <end position="52"/>
    </location>
</feature>
<dbReference type="Pfam" id="PF00440">
    <property type="entry name" value="TetR_N"/>
    <property type="match status" value="1"/>
</dbReference>
<dbReference type="EMBL" id="CU207211">
    <property type="protein sequence ID" value="CAL62832.1"/>
    <property type="molecule type" value="Genomic_DNA"/>
</dbReference>
<dbReference type="Proteomes" id="UP000006697">
    <property type="component" value="Chromosome"/>
</dbReference>
<dbReference type="InterPro" id="IPR013572">
    <property type="entry name" value="Tscrpt_reg_MAATS_C"/>
</dbReference>
<evidence type="ECO:0000256" key="2">
    <source>
        <dbReference type="ARBA" id="ARBA00023015"/>
    </source>
</evidence>
<dbReference type="Gene3D" id="1.10.357.10">
    <property type="entry name" value="Tetracycline Repressor, domain 2"/>
    <property type="match status" value="1"/>
</dbReference>
<evidence type="ECO:0000259" key="6">
    <source>
        <dbReference type="PROSITE" id="PS50977"/>
    </source>
</evidence>
<keyword evidence="1" id="KW-0678">Repressor</keyword>
<dbReference type="HOGENOM" id="CLU_069356_12_3_4"/>
<dbReference type="GO" id="GO:0000976">
    <property type="term" value="F:transcription cis-regulatory region binding"/>
    <property type="evidence" value="ECO:0007669"/>
    <property type="project" value="TreeGrafter"/>
</dbReference>
<feature type="domain" description="HTH tetR-type" evidence="6">
    <location>
        <begin position="10"/>
        <end position="70"/>
    </location>
</feature>
<dbReference type="OrthoDB" id="5816932at2"/>
<dbReference type="PANTHER" id="PTHR30055">
    <property type="entry name" value="HTH-TYPE TRANSCRIPTIONAL REGULATOR RUTR"/>
    <property type="match status" value="1"/>
</dbReference>
<dbReference type="Pfam" id="PF08361">
    <property type="entry name" value="TetR_C_2"/>
    <property type="match status" value="1"/>
</dbReference>
<dbReference type="eggNOG" id="COG1309">
    <property type="taxonomic scope" value="Bacteria"/>
</dbReference>
<gene>
    <name evidence="7" type="ordered locus">HEAR2711</name>
</gene>
<dbReference type="InterPro" id="IPR023772">
    <property type="entry name" value="DNA-bd_HTH_TetR-type_CS"/>
</dbReference>
<keyword evidence="8" id="KW-1185">Reference proteome</keyword>
<dbReference type="InterPro" id="IPR050109">
    <property type="entry name" value="HTH-type_TetR-like_transc_reg"/>
</dbReference>
<dbReference type="SUPFAM" id="SSF48498">
    <property type="entry name" value="Tetracyclin repressor-like, C-terminal domain"/>
    <property type="match status" value="1"/>
</dbReference>
<evidence type="ECO:0000256" key="4">
    <source>
        <dbReference type="ARBA" id="ARBA00023163"/>
    </source>
</evidence>
<name>A4G8J5_HERAR</name>
<evidence type="ECO:0000313" key="7">
    <source>
        <dbReference type="EMBL" id="CAL62832.1"/>
    </source>
</evidence>
<dbReference type="PRINTS" id="PR00455">
    <property type="entry name" value="HTHTETR"/>
</dbReference>
<dbReference type="InterPro" id="IPR001647">
    <property type="entry name" value="HTH_TetR"/>
</dbReference>
<evidence type="ECO:0000256" key="1">
    <source>
        <dbReference type="ARBA" id="ARBA00022491"/>
    </source>
</evidence>
<keyword evidence="4" id="KW-0804">Transcription</keyword>
<keyword evidence="2" id="KW-0805">Transcription regulation</keyword>
<dbReference type="STRING" id="204773.HEAR2711"/>
<dbReference type="AlphaFoldDB" id="A4G8J5"/>
<dbReference type="PROSITE" id="PS50977">
    <property type="entry name" value="HTH_TETR_2"/>
    <property type="match status" value="1"/>
</dbReference>
<dbReference type="KEGG" id="har:HEAR2711"/>
<dbReference type="InterPro" id="IPR036271">
    <property type="entry name" value="Tet_transcr_reg_TetR-rel_C_sf"/>
</dbReference>
<dbReference type="PROSITE" id="PS01081">
    <property type="entry name" value="HTH_TETR_1"/>
    <property type="match status" value="1"/>
</dbReference>